<feature type="domain" description="SS18 N-terminal" evidence="3">
    <location>
        <begin position="2"/>
        <end position="40"/>
    </location>
</feature>
<dbReference type="Proteomes" id="UP000036987">
    <property type="component" value="Unassembled WGS sequence"/>
</dbReference>
<keyword evidence="5" id="KW-1185">Reference proteome</keyword>
<gene>
    <name evidence="4" type="ORF">ZOSMA_36G00580</name>
</gene>
<sequence length="148" mass="16389">MAILDNQNLGKLHECAQYQARLQSNLMYLAAIADAQPQISTPHPQMMSGSHPMQHPAQFMQQQQQQANFSPSNCQQFQEQQAQQYQLNHLQMQSHMGMSAANNNSLHVMRSDGGGSFDRRGNNTSVSESGSLEGHNRTSAVCSDAENN</sequence>
<dbReference type="STRING" id="29655.A0A0K9P5Z1"/>
<evidence type="ECO:0000313" key="5">
    <source>
        <dbReference type="Proteomes" id="UP000036987"/>
    </source>
</evidence>
<dbReference type="Pfam" id="PF05030">
    <property type="entry name" value="SSXT"/>
    <property type="match status" value="1"/>
</dbReference>
<protein>
    <recommendedName>
        <fullName evidence="3">SS18 N-terminal domain-containing protein</fullName>
    </recommendedName>
</protein>
<organism evidence="4 5">
    <name type="scientific">Zostera marina</name>
    <name type="common">Eelgrass</name>
    <dbReference type="NCBI Taxonomy" id="29655"/>
    <lineage>
        <taxon>Eukaryota</taxon>
        <taxon>Viridiplantae</taxon>
        <taxon>Streptophyta</taxon>
        <taxon>Embryophyta</taxon>
        <taxon>Tracheophyta</taxon>
        <taxon>Spermatophyta</taxon>
        <taxon>Magnoliopsida</taxon>
        <taxon>Liliopsida</taxon>
        <taxon>Zosteraceae</taxon>
        <taxon>Zostera</taxon>
    </lineage>
</organism>
<dbReference type="AlphaFoldDB" id="A0A0K9P5Z1"/>
<accession>A0A0K9P5Z1</accession>
<feature type="compositionally biased region" description="Polar residues" evidence="2">
    <location>
        <begin position="137"/>
        <end position="148"/>
    </location>
</feature>
<dbReference type="OrthoDB" id="10265171at2759"/>
<reference evidence="5" key="1">
    <citation type="journal article" date="2016" name="Nature">
        <title>The genome of the seagrass Zostera marina reveals angiosperm adaptation to the sea.</title>
        <authorList>
            <person name="Olsen J.L."/>
            <person name="Rouze P."/>
            <person name="Verhelst B."/>
            <person name="Lin Y.-C."/>
            <person name="Bayer T."/>
            <person name="Collen J."/>
            <person name="Dattolo E."/>
            <person name="De Paoli E."/>
            <person name="Dittami S."/>
            <person name="Maumus F."/>
            <person name="Michel G."/>
            <person name="Kersting A."/>
            <person name="Lauritano C."/>
            <person name="Lohaus R."/>
            <person name="Toepel M."/>
            <person name="Tonon T."/>
            <person name="Vanneste K."/>
            <person name="Amirebrahimi M."/>
            <person name="Brakel J."/>
            <person name="Bostroem C."/>
            <person name="Chovatia M."/>
            <person name="Grimwood J."/>
            <person name="Jenkins J.W."/>
            <person name="Jueterbock A."/>
            <person name="Mraz A."/>
            <person name="Stam W.T."/>
            <person name="Tice H."/>
            <person name="Bornberg-Bauer E."/>
            <person name="Green P.J."/>
            <person name="Pearson G.A."/>
            <person name="Procaccini G."/>
            <person name="Duarte C.M."/>
            <person name="Schmutz J."/>
            <person name="Reusch T.B.H."/>
            <person name="Van de Peer Y."/>
        </authorList>
    </citation>
    <scope>NUCLEOTIDE SEQUENCE [LARGE SCALE GENOMIC DNA]</scope>
    <source>
        <strain evidence="5">cv. Finnish</strain>
    </source>
</reference>
<comment type="caution">
    <text evidence="4">The sequence shown here is derived from an EMBL/GenBank/DDBJ whole genome shotgun (WGS) entry which is preliminary data.</text>
</comment>
<dbReference type="InterPro" id="IPR007726">
    <property type="entry name" value="SS18_N"/>
</dbReference>
<feature type="region of interest" description="Disordered" evidence="2">
    <location>
        <begin position="110"/>
        <end position="148"/>
    </location>
</feature>
<evidence type="ECO:0000256" key="2">
    <source>
        <dbReference type="SAM" id="MobiDB-lite"/>
    </source>
</evidence>
<comment type="similarity">
    <text evidence="1">Belongs to the SS18 family.</text>
</comment>
<name>A0A0K9P5Z1_ZOSMR</name>
<evidence type="ECO:0000256" key="1">
    <source>
        <dbReference type="ARBA" id="ARBA00007945"/>
    </source>
</evidence>
<evidence type="ECO:0000259" key="3">
    <source>
        <dbReference type="Pfam" id="PF05030"/>
    </source>
</evidence>
<dbReference type="EMBL" id="LFYR01001151">
    <property type="protein sequence ID" value="KMZ64451.1"/>
    <property type="molecule type" value="Genomic_DNA"/>
</dbReference>
<evidence type="ECO:0000313" key="4">
    <source>
        <dbReference type="EMBL" id="KMZ64451.1"/>
    </source>
</evidence>
<proteinExistence type="inferred from homology"/>